<dbReference type="Gene3D" id="3.40.50.300">
    <property type="entry name" value="P-loop containing nucleotide triphosphate hydrolases"/>
    <property type="match status" value="1"/>
</dbReference>
<comment type="caution">
    <text evidence="1">The sequence shown here is derived from an EMBL/GenBank/DDBJ whole genome shotgun (WGS) entry which is preliminary data.</text>
</comment>
<dbReference type="VEuPathDB" id="VectorBase:RSAN_054277"/>
<organism evidence="1 2">
    <name type="scientific">Rhipicephalus sanguineus</name>
    <name type="common">Brown dog tick</name>
    <name type="synonym">Ixodes sanguineus</name>
    <dbReference type="NCBI Taxonomy" id="34632"/>
    <lineage>
        <taxon>Eukaryota</taxon>
        <taxon>Metazoa</taxon>
        <taxon>Ecdysozoa</taxon>
        <taxon>Arthropoda</taxon>
        <taxon>Chelicerata</taxon>
        <taxon>Arachnida</taxon>
        <taxon>Acari</taxon>
        <taxon>Parasitiformes</taxon>
        <taxon>Ixodida</taxon>
        <taxon>Ixodoidea</taxon>
        <taxon>Ixodidae</taxon>
        <taxon>Rhipicephalinae</taxon>
        <taxon>Rhipicephalus</taxon>
        <taxon>Rhipicephalus</taxon>
    </lineage>
</organism>
<dbReference type="SUPFAM" id="SSF52540">
    <property type="entry name" value="P-loop containing nucleoside triphosphate hydrolases"/>
    <property type="match status" value="1"/>
</dbReference>
<accession>A0A9D4PJK2</accession>
<sequence>MDYSSVLRVIGVAMLKAVEMSSQEATWLLLRKKMPEKSHDVIHILTFFPEQLVRVRKTSEERQGSPASTDVPVVIGHRHYTQDTTDDCKRENVLLYVSFRSEAVDVLNNYNSTTIQEEEAPPPLRCDEDNDINRSAVHIDPDQDGDLVSNENLLRLIKETSIGAPPIRVFFTGPAGCGKTLVLRLAMDMYNRYNDSNPYNEFVICASTGKAAVAIDDIKHDPLITKADILCITETWNARRPYIDGFLPVVCTTDAYHPAAGVSIHMKLIMSPR</sequence>
<keyword evidence="2" id="KW-1185">Reference proteome</keyword>
<proteinExistence type="predicted"/>
<evidence type="ECO:0000313" key="1">
    <source>
        <dbReference type="EMBL" id="KAH7944220.1"/>
    </source>
</evidence>
<name>A0A9D4PJK2_RHISA</name>
<dbReference type="Proteomes" id="UP000821837">
    <property type="component" value="Unassembled WGS sequence"/>
</dbReference>
<gene>
    <name evidence="1" type="ORF">HPB52_017424</name>
</gene>
<reference evidence="1" key="2">
    <citation type="submission" date="2021-09" db="EMBL/GenBank/DDBJ databases">
        <authorList>
            <person name="Jia N."/>
            <person name="Wang J."/>
            <person name="Shi W."/>
            <person name="Du L."/>
            <person name="Sun Y."/>
            <person name="Zhan W."/>
            <person name="Jiang J."/>
            <person name="Wang Q."/>
            <person name="Zhang B."/>
            <person name="Ji P."/>
            <person name="Sakyi L.B."/>
            <person name="Cui X."/>
            <person name="Yuan T."/>
            <person name="Jiang B."/>
            <person name="Yang W."/>
            <person name="Lam T.T.-Y."/>
            <person name="Chang Q."/>
            <person name="Ding S."/>
            <person name="Wang X."/>
            <person name="Zhu J."/>
            <person name="Ruan X."/>
            <person name="Zhao L."/>
            <person name="Wei J."/>
            <person name="Que T."/>
            <person name="Du C."/>
            <person name="Cheng J."/>
            <person name="Dai P."/>
            <person name="Han X."/>
            <person name="Huang E."/>
            <person name="Gao Y."/>
            <person name="Liu J."/>
            <person name="Shao H."/>
            <person name="Ye R."/>
            <person name="Li L."/>
            <person name="Wei W."/>
            <person name="Wang X."/>
            <person name="Wang C."/>
            <person name="Huo Q."/>
            <person name="Li W."/>
            <person name="Guo W."/>
            <person name="Chen H."/>
            <person name="Chen S."/>
            <person name="Zhou L."/>
            <person name="Zhou L."/>
            <person name="Ni X."/>
            <person name="Tian J."/>
            <person name="Zhou Y."/>
            <person name="Sheng Y."/>
            <person name="Liu T."/>
            <person name="Pan Y."/>
            <person name="Xia L."/>
            <person name="Li J."/>
            <person name="Zhao F."/>
            <person name="Cao W."/>
        </authorList>
    </citation>
    <scope>NUCLEOTIDE SEQUENCE</scope>
    <source>
        <strain evidence="1">Rsan-2018</strain>
        <tissue evidence="1">Larvae</tissue>
    </source>
</reference>
<evidence type="ECO:0000313" key="2">
    <source>
        <dbReference type="Proteomes" id="UP000821837"/>
    </source>
</evidence>
<reference evidence="1" key="1">
    <citation type="journal article" date="2020" name="Cell">
        <title>Large-Scale Comparative Analyses of Tick Genomes Elucidate Their Genetic Diversity and Vector Capacities.</title>
        <authorList>
            <consortium name="Tick Genome and Microbiome Consortium (TIGMIC)"/>
            <person name="Jia N."/>
            <person name="Wang J."/>
            <person name="Shi W."/>
            <person name="Du L."/>
            <person name="Sun Y."/>
            <person name="Zhan W."/>
            <person name="Jiang J.F."/>
            <person name="Wang Q."/>
            <person name="Zhang B."/>
            <person name="Ji P."/>
            <person name="Bell-Sakyi L."/>
            <person name="Cui X.M."/>
            <person name="Yuan T.T."/>
            <person name="Jiang B.G."/>
            <person name="Yang W.F."/>
            <person name="Lam T.T."/>
            <person name="Chang Q.C."/>
            <person name="Ding S.J."/>
            <person name="Wang X.J."/>
            <person name="Zhu J.G."/>
            <person name="Ruan X.D."/>
            <person name="Zhao L."/>
            <person name="Wei J.T."/>
            <person name="Ye R.Z."/>
            <person name="Que T.C."/>
            <person name="Du C.H."/>
            <person name="Zhou Y.H."/>
            <person name="Cheng J.X."/>
            <person name="Dai P.F."/>
            <person name="Guo W.B."/>
            <person name="Han X.H."/>
            <person name="Huang E.J."/>
            <person name="Li L.F."/>
            <person name="Wei W."/>
            <person name="Gao Y.C."/>
            <person name="Liu J.Z."/>
            <person name="Shao H.Z."/>
            <person name="Wang X."/>
            <person name="Wang C.C."/>
            <person name="Yang T.C."/>
            <person name="Huo Q.B."/>
            <person name="Li W."/>
            <person name="Chen H.Y."/>
            <person name="Chen S.E."/>
            <person name="Zhou L.G."/>
            <person name="Ni X.B."/>
            <person name="Tian J.H."/>
            <person name="Sheng Y."/>
            <person name="Liu T."/>
            <person name="Pan Y.S."/>
            <person name="Xia L.Y."/>
            <person name="Li J."/>
            <person name="Zhao F."/>
            <person name="Cao W.C."/>
        </authorList>
    </citation>
    <scope>NUCLEOTIDE SEQUENCE</scope>
    <source>
        <strain evidence="1">Rsan-2018</strain>
    </source>
</reference>
<dbReference type="Pfam" id="PF13245">
    <property type="entry name" value="AAA_19"/>
    <property type="match status" value="1"/>
</dbReference>
<dbReference type="InterPro" id="IPR027417">
    <property type="entry name" value="P-loop_NTPase"/>
</dbReference>
<protein>
    <submittedName>
        <fullName evidence="1">Uncharacterized protein</fullName>
    </submittedName>
</protein>
<dbReference type="EMBL" id="JABSTV010001253">
    <property type="protein sequence ID" value="KAH7944220.1"/>
    <property type="molecule type" value="Genomic_DNA"/>
</dbReference>
<dbReference type="AlphaFoldDB" id="A0A9D4PJK2"/>